<dbReference type="EMBL" id="ACQT01000011">
    <property type="protein sequence ID" value="EER61694.1"/>
    <property type="molecule type" value="Genomic_DNA"/>
</dbReference>
<evidence type="ECO:0000256" key="2">
    <source>
        <dbReference type="ARBA" id="ARBA00022481"/>
    </source>
</evidence>
<evidence type="ECO:0000256" key="4">
    <source>
        <dbReference type="ARBA" id="ARBA00022989"/>
    </source>
</evidence>
<keyword evidence="5 6" id="KW-0472">Membrane</keyword>
<reference evidence="7 8" key="1">
    <citation type="submission" date="2009-05" db="EMBL/GenBank/DDBJ databases">
        <title>The draft genome of Acidovorax delafieldii 2AN.</title>
        <authorList>
            <consortium name="US DOE Joint Genome Institute (JGI-PGF)"/>
            <person name="Lucas S."/>
            <person name="Copeland A."/>
            <person name="Lapidus A."/>
            <person name="Glavina del Rio T."/>
            <person name="Tice H."/>
            <person name="Bruce D."/>
            <person name="Goodwin L."/>
            <person name="Pitluck S."/>
            <person name="Larimer F."/>
            <person name="Land M.L."/>
            <person name="Hauser L."/>
            <person name="Shelobolina E.S."/>
            <person name="Picardal F."/>
            <person name="Roden E."/>
            <person name="Emerson D."/>
        </authorList>
    </citation>
    <scope>NUCLEOTIDE SEQUENCE [LARGE SCALE GENOMIC DNA]</scope>
    <source>
        <strain evidence="7 8">2AN</strain>
    </source>
</reference>
<keyword evidence="3 6" id="KW-0812">Transmembrane</keyword>
<comment type="subcellular location">
    <subcellularLocation>
        <location evidence="1">Membrane</location>
        <topology evidence="1">Single-pass membrane protein</topology>
    </subcellularLocation>
</comment>
<evidence type="ECO:0000256" key="6">
    <source>
        <dbReference type="SAM" id="Phobius"/>
    </source>
</evidence>
<dbReference type="InterPro" id="IPR012902">
    <property type="entry name" value="N_methyl_site"/>
</dbReference>
<dbReference type="Proteomes" id="UP000003856">
    <property type="component" value="Unassembled WGS sequence"/>
</dbReference>
<evidence type="ECO:0000256" key="3">
    <source>
        <dbReference type="ARBA" id="ARBA00022692"/>
    </source>
</evidence>
<gene>
    <name evidence="7" type="ORF">AcdelDRAFT_0716</name>
</gene>
<dbReference type="PATRIC" id="fig|573060.9.peg.4463"/>
<name>C5T1D6_ACIDE</name>
<proteinExistence type="predicted"/>
<keyword evidence="8" id="KW-1185">Reference proteome</keyword>
<dbReference type="GO" id="GO:0016020">
    <property type="term" value="C:membrane"/>
    <property type="evidence" value="ECO:0007669"/>
    <property type="project" value="UniProtKB-SubCell"/>
</dbReference>
<dbReference type="PANTHER" id="PTHR39583:SF2">
    <property type="entry name" value="TYPE II SECRETION SYSTEM PROTEIN J"/>
    <property type="match status" value="1"/>
</dbReference>
<dbReference type="InterPro" id="IPR051621">
    <property type="entry name" value="T2SS_protein_J"/>
</dbReference>
<dbReference type="NCBIfam" id="TIGR02532">
    <property type="entry name" value="IV_pilin_GFxxxE"/>
    <property type="match status" value="1"/>
</dbReference>
<dbReference type="OrthoDB" id="8819738at2"/>
<dbReference type="RefSeq" id="WP_005793476.1">
    <property type="nucleotide sequence ID" value="NZ_ACQT01000011.1"/>
</dbReference>
<evidence type="ECO:0000256" key="1">
    <source>
        <dbReference type="ARBA" id="ARBA00004167"/>
    </source>
</evidence>
<feature type="transmembrane region" description="Helical" evidence="6">
    <location>
        <begin position="20"/>
        <end position="40"/>
    </location>
</feature>
<dbReference type="PROSITE" id="PS00409">
    <property type="entry name" value="PROKAR_NTER_METHYL"/>
    <property type="match status" value="1"/>
</dbReference>
<dbReference type="PANTHER" id="PTHR39583">
    <property type="entry name" value="TYPE II SECRETION SYSTEM PROTEIN J-RELATED"/>
    <property type="match status" value="1"/>
</dbReference>
<dbReference type="AlphaFoldDB" id="C5T1D6"/>
<keyword evidence="4 6" id="KW-1133">Transmembrane helix</keyword>
<keyword evidence="2" id="KW-0488">Methylation</keyword>
<evidence type="ECO:0000256" key="5">
    <source>
        <dbReference type="ARBA" id="ARBA00023136"/>
    </source>
</evidence>
<evidence type="ECO:0000313" key="8">
    <source>
        <dbReference type="Proteomes" id="UP000003856"/>
    </source>
</evidence>
<accession>C5T1D6</accession>
<evidence type="ECO:0000313" key="7">
    <source>
        <dbReference type="EMBL" id="EER61694.1"/>
    </source>
</evidence>
<organism evidence="7 8">
    <name type="scientific">Acidovorax delafieldii 2AN</name>
    <dbReference type="NCBI Taxonomy" id="573060"/>
    <lineage>
        <taxon>Bacteria</taxon>
        <taxon>Pseudomonadati</taxon>
        <taxon>Pseudomonadota</taxon>
        <taxon>Betaproteobacteria</taxon>
        <taxon>Burkholderiales</taxon>
        <taxon>Comamonadaceae</taxon>
        <taxon>Acidovorax</taxon>
    </lineage>
</organism>
<protein>
    <submittedName>
        <fullName evidence="7">General secretion pathway protein J</fullName>
    </submittedName>
</protein>
<dbReference type="Pfam" id="PF07963">
    <property type="entry name" value="N_methyl"/>
    <property type="match status" value="1"/>
</dbReference>
<sequence>MTKFVHGSKSVGASRGFTLVELLVVISLLSLVMLAMASALRTMAQTEERVDLRLQRNDEMRVAGDFLRDILGRISARKLAAPVVDGGSQFAFTGEERELSWIGIMPARYGAGGRYHFRLSLDAASEGRALVVRFVPWTGDSQPPDWAQATAHTLITGVAEFALQYEDGETEPPVWTRRWTVVDRLPQRVMVGIKTLKGAWPELVVAMRIAPASDPLSSGAVFGGSQ</sequence>
<comment type="caution">
    <text evidence="7">The sequence shown here is derived from an EMBL/GenBank/DDBJ whole genome shotgun (WGS) entry which is preliminary data.</text>
</comment>